<keyword evidence="6" id="KW-0997">Cell inner membrane</keyword>
<dbReference type="PANTHER" id="PTHR30433">
    <property type="entry name" value="CHEMOTAXIS PROTEIN MOTA"/>
    <property type="match status" value="1"/>
</dbReference>
<dbReference type="GO" id="GO:0005886">
    <property type="term" value="C:plasma membrane"/>
    <property type="evidence" value="ECO:0007669"/>
    <property type="project" value="UniProtKB-SubCell"/>
</dbReference>
<evidence type="ECO:0000259" key="14">
    <source>
        <dbReference type="Pfam" id="PF01618"/>
    </source>
</evidence>
<proteinExistence type="inferred from homology"/>
<dbReference type="GO" id="GO:0006935">
    <property type="term" value="P:chemotaxis"/>
    <property type="evidence" value="ECO:0007669"/>
    <property type="project" value="UniProtKB-KW"/>
</dbReference>
<feature type="transmembrane region" description="Helical" evidence="13">
    <location>
        <begin position="202"/>
        <end position="220"/>
    </location>
</feature>
<evidence type="ECO:0000256" key="12">
    <source>
        <dbReference type="ARBA" id="ARBA00023136"/>
    </source>
</evidence>
<keyword evidence="16" id="KW-0969">Cilium</keyword>
<dbReference type="GO" id="GO:1902600">
    <property type="term" value="P:proton transmembrane transport"/>
    <property type="evidence" value="ECO:0007669"/>
    <property type="project" value="UniProtKB-KW"/>
</dbReference>
<keyword evidence="9" id="KW-0375">Hydrogen ion transport</keyword>
<evidence type="ECO:0000256" key="13">
    <source>
        <dbReference type="SAM" id="Phobius"/>
    </source>
</evidence>
<dbReference type="InterPro" id="IPR002898">
    <property type="entry name" value="MotA_ExbB_proton_chnl"/>
</dbReference>
<dbReference type="EMBL" id="CP053085">
    <property type="protein sequence ID" value="QJR36484.1"/>
    <property type="molecule type" value="Genomic_DNA"/>
</dbReference>
<sequence>MFVIIGLVIVMGSVIGGYVMHHGELAVLIQPNEFLILGGAGLGSMIVANPPAVLKGVVSQALGLLKPNPFGATAYAELLQVLYEIFQKARKDGLVGLESHIETPESSDIFQKYPSFMGNHHAVSLLCDTLKVLLTGTVEDHNLAEILDVDLEKHHHEAMLVPSAVTAVGDAMPGFGIVAAVLGVIITMGSIGGAASEIGEKVAAALVGTFLGILLAYGVFGPIAKAMENRIAAEHDYMLCVRTALLSFARGDAPMTAVEFARRNVEPHERPSFTELEELTRKKAA</sequence>
<evidence type="ECO:0000256" key="9">
    <source>
        <dbReference type="ARBA" id="ARBA00022781"/>
    </source>
</evidence>
<dbReference type="Pfam" id="PF20560">
    <property type="entry name" value="MotA_N"/>
    <property type="match status" value="1"/>
</dbReference>
<dbReference type="GO" id="GO:0071978">
    <property type="term" value="P:bacterial-type flagellum-dependent swarming motility"/>
    <property type="evidence" value="ECO:0007669"/>
    <property type="project" value="InterPro"/>
</dbReference>
<keyword evidence="5" id="KW-0145">Chemotaxis</keyword>
<keyword evidence="12 13" id="KW-0472">Membrane</keyword>
<dbReference type="InterPro" id="IPR046786">
    <property type="entry name" value="MotA_N"/>
</dbReference>
<keyword evidence="4" id="KW-1003">Cell membrane</keyword>
<dbReference type="RefSeq" id="WP_171225916.1">
    <property type="nucleotide sequence ID" value="NZ_CP053085.1"/>
</dbReference>
<accession>A0A6M4INA7</accession>
<dbReference type="KEGG" id="ggr:HKW67_13705"/>
<keyword evidence="16" id="KW-0282">Flagellum</keyword>
<comment type="similarity">
    <text evidence="2">Belongs to the MotA family.</text>
</comment>
<gene>
    <name evidence="16" type="primary">motA</name>
    <name evidence="16" type="ORF">HKW67_13705</name>
</gene>
<dbReference type="InterPro" id="IPR000540">
    <property type="entry name" value="Flag_MotA_CS"/>
</dbReference>
<keyword evidence="7 13" id="KW-0812">Transmembrane</keyword>
<dbReference type="InterPro" id="IPR022522">
    <property type="entry name" value="Flagellar_motor_stator_MotA"/>
</dbReference>
<dbReference type="PROSITE" id="PS01307">
    <property type="entry name" value="MOTA"/>
    <property type="match status" value="1"/>
</dbReference>
<evidence type="ECO:0000256" key="10">
    <source>
        <dbReference type="ARBA" id="ARBA00022989"/>
    </source>
</evidence>
<dbReference type="NCBIfam" id="TIGR03818">
    <property type="entry name" value="MotA1"/>
    <property type="match status" value="1"/>
</dbReference>
<dbReference type="PANTHER" id="PTHR30433:SF4">
    <property type="entry name" value="MOTILITY PROTEIN A"/>
    <property type="match status" value="1"/>
</dbReference>
<evidence type="ECO:0000256" key="6">
    <source>
        <dbReference type="ARBA" id="ARBA00022519"/>
    </source>
</evidence>
<evidence type="ECO:0000256" key="2">
    <source>
        <dbReference type="ARBA" id="ARBA00008038"/>
    </source>
</evidence>
<keyword evidence="11" id="KW-0406">Ion transport</keyword>
<organism evidence="16 17">
    <name type="scientific">Gemmatimonas groenlandica</name>
    <dbReference type="NCBI Taxonomy" id="2732249"/>
    <lineage>
        <taxon>Bacteria</taxon>
        <taxon>Pseudomonadati</taxon>
        <taxon>Gemmatimonadota</taxon>
        <taxon>Gemmatimonadia</taxon>
        <taxon>Gemmatimonadales</taxon>
        <taxon>Gemmatimonadaceae</taxon>
        <taxon>Gemmatimonas</taxon>
    </lineage>
</organism>
<evidence type="ECO:0000256" key="11">
    <source>
        <dbReference type="ARBA" id="ARBA00023065"/>
    </source>
</evidence>
<evidence type="ECO:0000256" key="4">
    <source>
        <dbReference type="ARBA" id="ARBA00022475"/>
    </source>
</evidence>
<evidence type="ECO:0000313" key="16">
    <source>
        <dbReference type="EMBL" id="QJR36484.1"/>
    </source>
</evidence>
<keyword evidence="16" id="KW-0966">Cell projection</keyword>
<name>A0A6M4INA7_9BACT</name>
<evidence type="ECO:0000313" key="17">
    <source>
        <dbReference type="Proteomes" id="UP000500938"/>
    </source>
</evidence>
<reference evidence="16 17" key="1">
    <citation type="submission" date="2020-05" db="EMBL/GenBank/DDBJ databases">
        <title>Complete genome sequence of Gemmatimonas greenlandica TET16.</title>
        <authorList>
            <person name="Zeng Y."/>
        </authorList>
    </citation>
    <scope>NUCLEOTIDE SEQUENCE [LARGE SCALE GENOMIC DNA]</scope>
    <source>
        <strain evidence="16 17">TET16</strain>
    </source>
</reference>
<evidence type="ECO:0000256" key="3">
    <source>
        <dbReference type="ARBA" id="ARBA00022448"/>
    </source>
</evidence>
<dbReference type="InterPro" id="IPR047055">
    <property type="entry name" value="MotA-like"/>
</dbReference>
<dbReference type="Pfam" id="PF01618">
    <property type="entry name" value="MotA_ExbB"/>
    <property type="match status" value="1"/>
</dbReference>
<evidence type="ECO:0000256" key="7">
    <source>
        <dbReference type="ARBA" id="ARBA00022692"/>
    </source>
</evidence>
<keyword evidence="10 13" id="KW-1133">Transmembrane helix</keyword>
<comment type="subcellular location">
    <subcellularLocation>
        <location evidence="1">Cell inner membrane</location>
        <topology evidence="1">Multi-pass membrane protein</topology>
    </subcellularLocation>
</comment>
<evidence type="ECO:0000256" key="8">
    <source>
        <dbReference type="ARBA" id="ARBA00022779"/>
    </source>
</evidence>
<feature type="domain" description="MotA/TolQ/ExbB proton channel" evidence="14">
    <location>
        <begin position="135"/>
        <end position="237"/>
    </location>
</feature>
<protein>
    <submittedName>
        <fullName evidence="16">Flagellar motor stator protein MotA</fullName>
    </submittedName>
</protein>
<feature type="domain" description="Motility protein A N-terminal" evidence="15">
    <location>
        <begin position="4"/>
        <end position="93"/>
    </location>
</feature>
<evidence type="ECO:0000256" key="5">
    <source>
        <dbReference type="ARBA" id="ARBA00022500"/>
    </source>
</evidence>
<evidence type="ECO:0000259" key="15">
    <source>
        <dbReference type="Pfam" id="PF20560"/>
    </source>
</evidence>
<keyword evidence="17" id="KW-1185">Reference proteome</keyword>
<keyword evidence="8" id="KW-0283">Flagellar rotation</keyword>
<dbReference type="AlphaFoldDB" id="A0A6M4INA7"/>
<evidence type="ECO:0000256" key="1">
    <source>
        <dbReference type="ARBA" id="ARBA00004429"/>
    </source>
</evidence>
<keyword evidence="3" id="KW-0813">Transport</keyword>
<dbReference type="Proteomes" id="UP000500938">
    <property type="component" value="Chromosome"/>
</dbReference>
<feature type="transmembrane region" description="Helical" evidence="13">
    <location>
        <begin position="175"/>
        <end position="196"/>
    </location>
</feature>